<name>A0AAW7TLZ8_9BACL</name>
<gene>
    <name evidence="1" type="ORF">NBU54_13575</name>
</gene>
<evidence type="ECO:0000313" key="2">
    <source>
        <dbReference type="Proteomes" id="UP001176117"/>
    </source>
</evidence>
<proteinExistence type="predicted"/>
<keyword evidence="2" id="KW-1185">Reference proteome</keyword>
<reference evidence="1" key="1">
    <citation type="submission" date="2022-05" db="EMBL/GenBank/DDBJ databases">
        <title>Genome-based reclassification of Anoxybacillus salavatliensis Cihan et al. as a later heterotypic synonym of Anoxybacillus gonensis Belduz et al. 2003.</title>
        <authorList>
            <person name="Inan Bektas K."/>
            <person name="Guler H.I."/>
            <person name="Belduz A.O."/>
            <person name="Canakci S."/>
        </authorList>
    </citation>
    <scope>NUCLEOTIDE SEQUENCE</scope>
    <source>
        <strain evidence="1">NCIMB 13933</strain>
    </source>
</reference>
<dbReference type="KEGG" id="agn:AFK25_14490"/>
<evidence type="ECO:0008006" key="3">
    <source>
        <dbReference type="Google" id="ProtNLM"/>
    </source>
</evidence>
<evidence type="ECO:0000313" key="1">
    <source>
        <dbReference type="EMBL" id="MDO0878701.1"/>
    </source>
</evidence>
<protein>
    <recommendedName>
        <fullName evidence="3">NERD domain-containing protein</fullName>
    </recommendedName>
</protein>
<dbReference type="RefSeq" id="WP_035067220.1">
    <property type="nucleotide sequence ID" value="NZ_CP012152.1"/>
</dbReference>
<dbReference type="Proteomes" id="UP001176117">
    <property type="component" value="Unassembled WGS sequence"/>
</dbReference>
<sequence length="589" mass="68761">MSEIRIYAEVWEQGMYFKSYFDKINPNYDIKVILINTNLNNYSNKSIISLLRHFKKFDAFISFVKNDKEYPLFMIEFSTAVVTDDHELQRGDALYWAYHNKVAYMKISPSKKLSPTAGTQHGGGTKISVHDQVINIFKKKGVMIHIDWPSLETTEHVAGEKNFLSCPPYSSYLLEVLKKSINIIESSLDNNQYYEGLWNFLCEHKVEGIKLRDWLTIDRDILSKINDSQRYKINREEKRLQIKVNRFGHAMDPERGMLAFWRLLLGEDWEIVGEFHMYRPEIETPKNSKAPSYKKLFDRVSQEKNLLKLVKENIEDRGNVVDKCFALKLFLLATNTHKYFEVSLDNETYHMDDDILYRFLRSGKKITAFKNLLLYCDKFVLTGLDRAKLVTITWNKKIVNDYYNSLKTELSKDLTPLPISLPLEEYFNEDIVTYVTKEYLVQKGYEIVAISYPDAQGDRCVLVGSGREIDRTYVDIIALTPDHKILLVECKQNLNQSYEDCLKLKDLIETYPEAVKKLVNTLTDVDCSKYELLSVISGFDSDNTDQIEANIICSISYDQANRKFSLTEYKKNENQQLYTVETKEVYICI</sequence>
<comment type="caution">
    <text evidence="1">The sequence shown here is derived from an EMBL/GenBank/DDBJ whole genome shotgun (WGS) entry which is preliminary data.</text>
</comment>
<accession>A0AAW7TLZ8</accession>
<dbReference type="AlphaFoldDB" id="A0AAW7TLZ8"/>
<dbReference type="EMBL" id="JAMOGB010000017">
    <property type="protein sequence ID" value="MDO0878701.1"/>
    <property type="molecule type" value="Genomic_DNA"/>
</dbReference>
<organism evidence="1 2">
    <name type="scientific">Anoxybacillus gonensis</name>
    <dbReference type="NCBI Taxonomy" id="198467"/>
    <lineage>
        <taxon>Bacteria</taxon>
        <taxon>Bacillati</taxon>
        <taxon>Bacillota</taxon>
        <taxon>Bacilli</taxon>
        <taxon>Bacillales</taxon>
        <taxon>Anoxybacillaceae</taxon>
        <taxon>Anoxybacillus</taxon>
    </lineage>
</organism>